<evidence type="ECO:0000313" key="1">
    <source>
        <dbReference type="EMBL" id="AYV83580.1"/>
    </source>
</evidence>
<accession>A0A3G5A8H6</accession>
<protein>
    <submittedName>
        <fullName evidence="1">Uncharacterized protein</fullName>
    </submittedName>
</protein>
<name>A0A3G5A8H6_9VIRU</name>
<gene>
    <name evidence="1" type="ORF">Hyperionvirus8_64</name>
</gene>
<dbReference type="EMBL" id="MK072390">
    <property type="protein sequence ID" value="AYV83580.1"/>
    <property type="molecule type" value="Genomic_DNA"/>
</dbReference>
<organism evidence="1">
    <name type="scientific">Hyperionvirus sp</name>
    <dbReference type="NCBI Taxonomy" id="2487770"/>
    <lineage>
        <taxon>Viruses</taxon>
        <taxon>Varidnaviria</taxon>
        <taxon>Bamfordvirae</taxon>
        <taxon>Nucleocytoviricota</taxon>
        <taxon>Megaviricetes</taxon>
        <taxon>Imitervirales</taxon>
        <taxon>Mimiviridae</taxon>
        <taxon>Klosneuvirinae</taxon>
    </lineage>
</organism>
<sequence length="182" mass="21148">MSYFTSPITPNFITYSDSYMPIIPSSVSLLRPTGAATIIMQGPLPLPWNYDLNRDERTHRIQSKYFMFKTLDKWIYEDMIELLNYFVVEGDGKVRMIRSLGELKPDAVARDTVEGIEKKIEFIEAHILTEGTMHKILKKFVRGTGIGWVDLHKNERFVKEAIKEQLTKILRETILEHEKVKG</sequence>
<proteinExistence type="predicted"/>
<reference evidence="1" key="1">
    <citation type="submission" date="2018-10" db="EMBL/GenBank/DDBJ databases">
        <title>Hidden diversity of soil giant viruses.</title>
        <authorList>
            <person name="Schulz F."/>
            <person name="Alteio L."/>
            <person name="Goudeau D."/>
            <person name="Ryan E.M."/>
            <person name="Malmstrom R.R."/>
            <person name="Blanchard J."/>
            <person name="Woyke T."/>
        </authorList>
    </citation>
    <scope>NUCLEOTIDE SEQUENCE</scope>
    <source>
        <strain evidence="1">HYV1</strain>
    </source>
</reference>